<protein>
    <submittedName>
        <fullName evidence="2">Lin-37 DREAM MuvB core complex component</fullName>
    </submittedName>
</protein>
<sequence length="326" mass="36921">MLLSFVSIPLPVCPSLCLSSKSLSVWSYLCHFFFIIPPSVCLSLHPSTCLSFKSVFPKPVLGTLRLARFSRYMKHRGYDLVFSDRRIQSGFPQGDLQNPAWLRVPRTGVGNTALNCICVSSCREQPDDDTGKLSSDPHCKDSSPSTAGKRPSGRLAQHRRKKRKEEDCMTEGQPKANTFIIRLFDRSVDLAQFSEDTPLYPVCRAWLRNTPNARVSEQPQTPPPAEENEGVNGNDQNVSQLPPPLPSPVNEKGEPVNVRIPLLLREESGPLSLNLASEVTPSMSSLINQNMERWKKIRQRWKDSSYRNQQRYSQSMKILKEMYERS</sequence>
<dbReference type="PANTHER" id="PTHR31336">
    <property type="entry name" value="LIN37 HOMOLOG"/>
    <property type="match status" value="1"/>
</dbReference>
<dbReference type="OrthoDB" id="6287771at2759"/>
<dbReference type="Pfam" id="PF15306">
    <property type="entry name" value="LIN37"/>
    <property type="match status" value="1"/>
</dbReference>
<dbReference type="AlphaFoldDB" id="A0A8C5QWV9"/>
<dbReference type="PANTHER" id="PTHR31336:SF3">
    <property type="entry name" value="PROTEIN LIN-37 HOMOLOG"/>
    <property type="match status" value="1"/>
</dbReference>
<feature type="region of interest" description="Disordered" evidence="1">
    <location>
        <begin position="129"/>
        <end position="171"/>
    </location>
</feature>
<name>A0A8C5QWV9_9ANUR</name>
<feature type="compositionally biased region" description="Basic and acidic residues" evidence="1">
    <location>
        <begin position="129"/>
        <end position="141"/>
    </location>
</feature>
<proteinExistence type="predicted"/>
<evidence type="ECO:0000256" key="1">
    <source>
        <dbReference type="SAM" id="MobiDB-lite"/>
    </source>
</evidence>
<reference evidence="2" key="1">
    <citation type="submission" date="2025-08" db="UniProtKB">
        <authorList>
            <consortium name="Ensembl"/>
        </authorList>
    </citation>
    <scope>IDENTIFICATION</scope>
</reference>
<evidence type="ECO:0000313" key="3">
    <source>
        <dbReference type="Proteomes" id="UP000694569"/>
    </source>
</evidence>
<dbReference type="GeneTree" id="ENSGT00390000002748"/>
<reference evidence="2" key="2">
    <citation type="submission" date="2025-09" db="UniProtKB">
        <authorList>
            <consortium name="Ensembl"/>
        </authorList>
    </citation>
    <scope>IDENTIFICATION</scope>
</reference>
<accession>A0A8C5QWV9</accession>
<dbReference type="GO" id="GO:0000122">
    <property type="term" value="P:negative regulation of transcription by RNA polymerase II"/>
    <property type="evidence" value="ECO:0007669"/>
    <property type="project" value="TreeGrafter"/>
</dbReference>
<feature type="region of interest" description="Disordered" evidence="1">
    <location>
        <begin position="213"/>
        <end position="253"/>
    </location>
</feature>
<dbReference type="InterPro" id="IPR028226">
    <property type="entry name" value="LIN37"/>
</dbReference>
<organism evidence="2 3">
    <name type="scientific">Leptobrachium leishanense</name>
    <name type="common">Leishan spiny toad</name>
    <dbReference type="NCBI Taxonomy" id="445787"/>
    <lineage>
        <taxon>Eukaryota</taxon>
        <taxon>Metazoa</taxon>
        <taxon>Chordata</taxon>
        <taxon>Craniata</taxon>
        <taxon>Vertebrata</taxon>
        <taxon>Euteleostomi</taxon>
        <taxon>Amphibia</taxon>
        <taxon>Batrachia</taxon>
        <taxon>Anura</taxon>
        <taxon>Pelobatoidea</taxon>
        <taxon>Megophryidae</taxon>
        <taxon>Leptobrachium</taxon>
    </lineage>
</organism>
<dbReference type="Ensembl" id="ENSLLET00000044096.1">
    <property type="protein sequence ID" value="ENSLLEP00000042400.1"/>
    <property type="gene ID" value="ENSLLEG00000026931.1"/>
</dbReference>
<gene>
    <name evidence="2" type="primary">LIN37</name>
</gene>
<dbReference type="Proteomes" id="UP000694569">
    <property type="component" value="Unplaced"/>
</dbReference>
<keyword evidence="3" id="KW-1185">Reference proteome</keyword>
<dbReference type="GO" id="GO:0017053">
    <property type="term" value="C:transcription repressor complex"/>
    <property type="evidence" value="ECO:0007669"/>
    <property type="project" value="InterPro"/>
</dbReference>
<evidence type="ECO:0000313" key="2">
    <source>
        <dbReference type="Ensembl" id="ENSLLEP00000042400.1"/>
    </source>
</evidence>
<dbReference type="GO" id="GO:0031523">
    <property type="term" value="C:Myb complex"/>
    <property type="evidence" value="ECO:0007669"/>
    <property type="project" value="TreeGrafter"/>
</dbReference>